<keyword evidence="3" id="KW-0804">Transcription</keyword>
<feature type="domain" description="HTH asnC-type" evidence="4">
    <location>
        <begin position="1"/>
        <end position="63"/>
    </location>
</feature>
<keyword evidence="6" id="KW-1185">Reference proteome</keyword>
<dbReference type="SUPFAM" id="SSF54909">
    <property type="entry name" value="Dimeric alpha+beta barrel"/>
    <property type="match status" value="1"/>
</dbReference>
<dbReference type="EMBL" id="BMZF01000010">
    <property type="protein sequence ID" value="GHA60381.1"/>
    <property type="molecule type" value="Genomic_DNA"/>
</dbReference>
<dbReference type="PANTHER" id="PTHR30154">
    <property type="entry name" value="LEUCINE-RESPONSIVE REGULATORY PROTEIN"/>
    <property type="match status" value="1"/>
</dbReference>
<dbReference type="PANTHER" id="PTHR30154:SF53">
    <property type="entry name" value="HTH-TYPE TRANSCRIPTIONAL REGULATOR LRPC"/>
    <property type="match status" value="1"/>
</dbReference>
<comment type="caution">
    <text evidence="5">The sequence shown here is derived from an EMBL/GenBank/DDBJ whole genome shotgun (WGS) entry which is preliminary data.</text>
</comment>
<dbReference type="InterPro" id="IPR036390">
    <property type="entry name" value="WH_DNA-bd_sf"/>
</dbReference>
<dbReference type="Pfam" id="PF01037">
    <property type="entry name" value="AsnC_trans_reg"/>
    <property type="match status" value="1"/>
</dbReference>
<proteinExistence type="predicted"/>
<evidence type="ECO:0000313" key="6">
    <source>
        <dbReference type="Proteomes" id="UP000634455"/>
    </source>
</evidence>
<name>A0ABQ3D9V9_9RHOB</name>
<dbReference type="InterPro" id="IPR019887">
    <property type="entry name" value="Tscrpt_reg_AsnC/Lrp_C"/>
</dbReference>
<evidence type="ECO:0000256" key="3">
    <source>
        <dbReference type="ARBA" id="ARBA00023163"/>
    </source>
</evidence>
<dbReference type="PROSITE" id="PS50956">
    <property type="entry name" value="HTH_ASNC_2"/>
    <property type="match status" value="1"/>
</dbReference>
<protein>
    <submittedName>
        <fullName evidence="5">Transcriptional regulator</fullName>
    </submittedName>
</protein>
<keyword evidence="2" id="KW-0238">DNA-binding</keyword>
<dbReference type="Gene3D" id="3.30.70.920">
    <property type="match status" value="1"/>
</dbReference>
<dbReference type="InterPro" id="IPR036388">
    <property type="entry name" value="WH-like_DNA-bd_sf"/>
</dbReference>
<dbReference type="Proteomes" id="UP000634455">
    <property type="component" value="Unassembled WGS sequence"/>
</dbReference>
<dbReference type="Gene3D" id="1.10.10.10">
    <property type="entry name" value="Winged helix-like DNA-binding domain superfamily/Winged helix DNA-binding domain"/>
    <property type="match status" value="1"/>
</dbReference>
<reference evidence="6" key="1">
    <citation type="journal article" date="2019" name="Int. J. Syst. Evol. Microbiol.">
        <title>The Global Catalogue of Microorganisms (GCM) 10K type strain sequencing project: providing services to taxonomists for standard genome sequencing and annotation.</title>
        <authorList>
            <consortium name="The Broad Institute Genomics Platform"/>
            <consortium name="The Broad Institute Genome Sequencing Center for Infectious Disease"/>
            <person name="Wu L."/>
            <person name="Ma J."/>
        </authorList>
    </citation>
    <scope>NUCLEOTIDE SEQUENCE [LARGE SCALE GENOMIC DNA]</scope>
    <source>
        <strain evidence="6">KCTC 32465</strain>
    </source>
</reference>
<dbReference type="SUPFAM" id="SSF46785">
    <property type="entry name" value="Winged helix' DNA-binding domain"/>
    <property type="match status" value="1"/>
</dbReference>
<accession>A0ABQ3D9V9</accession>
<gene>
    <name evidence="5" type="ORF">GCM10008927_27390</name>
</gene>
<evidence type="ECO:0000256" key="2">
    <source>
        <dbReference type="ARBA" id="ARBA00023125"/>
    </source>
</evidence>
<dbReference type="InterPro" id="IPR011008">
    <property type="entry name" value="Dimeric_a/b-barrel"/>
</dbReference>
<evidence type="ECO:0000256" key="1">
    <source>
        <dbReference type="ARBA" id="ARBA00023015"/>
    </source>
</evidence>
<evidence type="ECO:0000259" key="4">
    <source>
        <dbReference type="PROSITE" id="PS50956"/>
    </source>
</evidence>
<evidence type="ECO:0000313" key="5">
    <source>
        <dbReference type="EMBL" id="GHA60381.1"/>
    </source>
</evidence>
<dbReference type="PRINTS" id="PR00033">
    <property type="entry name" value="HTHASNC"/>
</dbReference>
<dbReference type="RefSeq" id="WP_189641365.1">
    <property type="nucleotide sequence ID" value="NZ_BMZF01000010.1"/>
</dbReference>
<dbReference type="Pfam" id="PF13404">
    <property type="entry name" value="HTH_AsnC-type"/>
    <property type="match status" value="1"/>
</dbReference>
<dbReference type="SMART" id="SM00344">
    <property type="entry name" value="HTH_ASNC"/>
    <property type="match status" value="1"/>
</dbReference>
<keyword evidence="1" id="KW-0805">Transcription regulation</keyword>
<organism evidence="5 6">
    <name type="scientific">Paramylibacter ulvae</name>
    <dbReference type="NCBI Taxonomy" id="1651968"/>
    <lineage>
        <taxon>Bacteria</taxon>
        <taxon>Pseudomonadati</taxon>
        <taxon>Pseudomonadota</taxon>
        <taxon>Alphaproteobacteria</taxon>
        <taxon>Rhodobacterales</taxon>
        <taxon>Paracoccaceae</taxon>
        <taxon>Paramylibacter</taxon>
    </lineage>
</organism>
<sequence>MDKLDKRLLSELRTNARIPISSLAATLGVARTTIQARIQRLEQNGTIAGYSLRLGDAFAAGQIRATVLLQVDPKAGANLFSRLKSISAVQEAHTASGRFDVILQVVAQTTAELDAVLDHIGEMTGVLSSESLIQLRSKIKRSA</sequence>
<dbReference type="InterPro" id="IPR000485">
    <property type="entry name" value="AsnC-type_HTH_dom"/>
</dbReference>
<dbReference type="InterPro" id="IPR019888">
    <property type="entry name" value="Tscrpt_reg_AsnC-like"/>
</dbReference>